<feature type="modified residue" description="4-aspartylphosphate" evidence="1">
    <location>
        <position position="54"/>
    </location>
</feature>
<proteinExistence type="predicted"/>
<dbReference type="InterPro" id="IPR011006">
    <property type="entry name" value="CheY-like_superfamily"/>
</dbReference>
<dbReference type="Gene3D" id="3.40.50.2300">
    <property type="match status" value="1"/>
</dbReference>
<accession>A0ABS1KP90</accession>
<dbReference type="Proteomes" id="UP000613030">
    <property type="component" value="Unassembled WGS sequence"/>
</dbReference>
<feature type="domain" description="Response regulatory" evidence="2">
    <location>
        <begin position="2"/>
        <end position="127"/>
    </location>
</feature>
<dbReference type="InterPro" id="IPR001789">
    <property type="entry name" value="Sig_transdc_resp-reg_receiver"/>
</dbReference>
<protein>
    <submittedName>
        <fullName evidence="3">Response regulator transcription factor</fullName>
    </submittedName>
</protein>
<dbReference type="EMBL" id="JAERRB010000002">
    <property type="protein sequence ID" value="MBL0741077.1"/>
    <property type="molecule type" value="Genomic_DNA"/>
</dbReference>
<sequence>MNLLLIEDNNYKIEQLQTFLNDQFLSIKIETKKSYHSGLKELLLNNIYDLVLLDISMPTYDIKPGEPGGDPMPLAGKLLLNEMYLRDIKTKVIVVTMYESFVDGTKLSALDKQLHREFSENYKGFVYFSPGNTNWKENLLTKIHEVI</sequence>
<gene>
    <name evidence="3" type="ORF">JI741_07585</name>
</gene>
<dbReference type="RefSeq" id="WP_202008439.1">
    <property type="nucleotide sequence ID" value="NZ_JAERRB010000002.1"/>
</dbReference>
<reference evidence="3 4" key="1">
    <citation type="submission" date="2021-01" db="EMBL/GenBank/DDBJ databases">
        <title>Chryseolinea sp. Jin1 Genome sequencing and assembly.</title>
        <authorList>
            <person name="Kim I."/>
        </authorList>
    </citation>
    <scope>NUCLEOTIDE SEQUENCE [LARGE SCALE GENOMIC DNA]</scope>
    <source>
        <strain evidence="3 4">Jin1</strain>
    </source>
</reference>
<evidence type="ECO:0000313" key="3">
    <source>
        <dbReference type="EMBL" id="MBL0741077.1"/>
    </source>
</evidence>
<comment type="caution">
    <text evidence="3">The sequence shown here is derived from an EMBL/GenBank/DDBJ whole genome shotgun (WGS) entry which is preliminary data.</text>
</comment>
<evidence type="ECO:0000259" key="2">
    <source>
        <dbReference type="PROSITE" id="PS50110"/>
    </source>
</evidence>
<name>A0ABS1KP90_9BACT</name>
<dbReference type="SUPFAM" id="SSF52172">
    <property type="entry name" value="CheY-like"/>
    <property type="match status" value="1"/>
</dbReference>
<keyword evidence="1" id="KW-0597">Phosphoprotein</keyword>
<dbReference type="PROSITE" id="PS50110">
    <property type="entry name" value="RESPONSE_REGULATORY"/>
    <property type="match status" value="1"/>
</dbReference>
<evidence type="ECO:0000313" key="4">
    <source>
        <dbReference type="Proteomes" id="UP000613030"/>
    </source>
</evidence>
<organism evidence="3 4">
    <name type="scientific">Chryseolinea lacunae</name>
    <dbReference type="NCBI Taxonomy" id="2801331"/>
    <lineage>
        <taxon>Bacteria</taxon>
        <taxon>Pseudomonadati</taxon>
        <taxon>Bacteroidota</taxon>
        <taxon>Cytophagia</taxon>
        <taxon>Cytophagales</taxon>
        <taxon>Fulvivirgaceae</taxon>
        <taxon>Chryseolinea</taxon>
    </lineage>
</organism>
<evidence type="ECO:0000256" key="1">
    <source>
        <dbReference type="PROSITE-ProRule" id="PRU00169"/>
    </source>
</evidence>
<keyword evidence="4" id="KW-1185">Reference proteome</keyword>